<evidence type="ECO:0000259" key="6">
    <source>
        <dbReference type="PROSITE" id="PS50531"/>
    </source>
</evidence>
<dbReference type="EMBL" id="MOXJ01000063">
    <property type="protein sequence ID" value="PDO09200.1"/>
    <property type="molecule type" value="Genomic_DNA"/>
</dbReference>
<dbReference type="GO" id="GO:0003677">
    <property type="term" value="F:DNA binding"/>
    <property type="evidence" value="ECO:0007669"/>
    <property type="project" value="UniProtKB-KW"/>
</dbReference>
<dbReference type="PANTHER" id="PTHR35004">
    <property type="entry name" value="TRANSPOSASE RV3428C-RELATED"/>
    <property type="match status" value="1"/>
</dbReference>
<dbReference type="AlphaFoldDB" id="A0A2A6DWD6"/>
<dbReference type="PROSITE" id="PS50994">
    <property type="entry name" value="INTEGRASE"/>
    <property type="match status" value="1"/>
</dbReference>
<name>A0A2A6DWD6_9BACL</name>
<dbReference type="PANTHER" id="PTHR35004:SF6">
    <property type="entry name" value="TRANSPOSASE"/>
    <property type="match status" value="1"/>
</dbReference>
<comment type="similarity">
    <text evidence="2">Belongs to the transposase IS21/IS408/IS1162 family.</text>
</comment>
<dbReference type="PROSITE" id="PS50531">
    <property type="entry name" value="HTH_IS21"/>
    <property type="match status" value="1"/>
</dbReference>
<dbReference type="CDD" id="cd00009">
    <property type="entry name" value="AAA"/>
    <property type="match status" value="1"/>
</dbReference>
<dbReference type="InterPro" id="IPR047661">
    <property type="entry name" value="IstB"/>
</dbReference>
<keyword evidence="4" id="KW-0238">DNA-binding</keyword>
<dbReference type="Gene3D" id="3.30.420.10">
    <property type="entry name" value="Ribonuclease H-like superfamily/Ribonuclease H"/>
    <property type="match status" value="1"/>
</dbReference>
<dbReference type="InterPro" id="IPR001584">
    <property type="entry name" value="Integrase_cat-core"/>
</dbReference>
<dbReference type="GO" id="GO:0015074">
    <property type="term" value="P:DNA integration"/>
    <property type="evidence" value="ECO:0007669"/>
    <property type="project" value="InterPro"/>
</dbReference>
<feature type="domain" description="HTH IS21-type" evidence="6">
    <location>
        <begin position="13"/>
        <end position="75"/>
    </location>
</feature>
<dbReference type="SUPFAM" id="SSF52540">
    <property type="entry name" value="P-loop containing nucleoside triphosphate hydrolases"/>
    <property type="match status" value="1"/>
</dbReference>
<evidence type="ECO:0000256" key="4">
    <source>
        <dbReference type="ARBA" id="ARBA00023125"/>
    </source>
</evidence>
<dbReference type="Proteomes" id="UP000243688">
    <property type="component" value="Unassembled WGS sequence"/>
</dbReference>
<reference evidence="8 9" key="1">
    <citation type="submission" date="2016-12" db="EMBL/GenBank/DDBJ databases">
        <title>Candidatus Reconcilibacillus cellulovorans genome.</title>
        <authorList>
            <person name="Kolinko S."/>
            <person name="Wu Y.-W."/>
            <person name="Tachea F."/>
            <person name="Denzel E."/>
            <person name="Hiras J."/>
            <person name="Baecker N."/>
            <person name="Chan L.J."/>
            <person name="Eichorst S.A."/>
            <person name="Frey D."/>
            <person name="Adams P.D."/>
            <person name="Pray T."/>
            <person name="Tanjore D."/>
            <person name="Petzold C.J."/>
            <person name="Gladden J.M."/>
            <person name="Simmons B.A."/>
            <person name="Singer S.W."/>
        </authorList>
    </citation>
    <scope>NUCLEOTIDE SEQUENCE [LARGE SCALE GENOMIC DNA]</scope>
    <source>
        <strain evidence="8">JTherm</strain>
    </source>
</reference>
<dbReference type="GO" id="GO:0006310">
    <property type="term" value="P:DNA recombination"/>
    <property type="evidence" value="ECO:0007669"/>
    <property type="project" value="UniProtKB-KW"/>
</dbReference>
<dbReference type="InterPro" id="IPR002611">
    <property type="entry name" value="IstB_ATP-bd"/>
</dbReference>
<dbReference type="Gene3D" id="3.40.50.300">
    <property type="entry name" value="P-loop containing nucleotide triphosphate hydrolases"/>
    <property type="match status" value="1"/>
</dbReference>
<dbReference type="InterPro" id="IPR036397">
    <property type="entry name" value="RNaseH_sf"/>
</dbReference>
<dbReference type="InterPro" id="IPR001270">
    <property type="entry name" value="ClpA/B"/>
</dbReference>
<dbReference type="GO" id="GO:0032196">
    <property type="term" value="P:transposition"/>
    <property type="evidence" value="ECO:0007669"/>
    <property type="project" value="UniProtKB-KW"/>
</dbReference>
<dbReference type="NCBIfam" id="NF038214">
    <property type="entry name" value="IS21_help_AAA"/>
    <property type="match status" value="1"/>
</dbReference>
<dbReference type="InterPro" id="IPR012337">
    <property type="entry name" value="RNaseH-like_sf"/>
</dbReference>
<evidence type="ECO:0000256" key="1">
    <source>
        <dbReference type="ARBA" id="ARBA00008059"/>
    </source>
</evidence>
<dbReference type="InterPro" id="IPR017894">
    <property type="entry name" value="HTH_IS21_transposase_type"/>
</dbReference>
<feature type="domain" description="Integrase catalytic" evidence="7">
    <location>
        <begin position="120"/>
        <end position="295"/>
    </location>
</feature>
<evidence type="ECO:0000313" key="8">
    <source>
        <dbReference type="EMBL" id="PDO09200.1"/>
    </source>
</evidence>
<proteinExistence type="inferred from homology"/>
<dbReference type="Gene3D" id="1.10.10.60">
    <property type="entry name" value="Homeodomain-like"/>
    <property type="match status" value="1"/>
</dbReference>
<dbReference type="PRINTS" id="PR00300">
    <property type="entry name" value="CLPPROTEASEA"/>
</dbReference>
<sequence length="517" mass="60612">MNRWGLFDAYRNGEFYMIHEMRKRGMNITQIAHELGRDRKTIRKWLKQSEPASYQRQVKRPSKLDPFKDYIRRRMEEGCLNANVIFDEIKAKGYSGRKTILRSFMQPLRPAAIAKATVRYETSPGYQAQVDWGRFRVDWNREPKRLYAFVMVLGYSRMMYVEFTEDEKLDTLIGCHLRAFAYFGGRPEVLLYDNMKTVVTDFDERGHAVWNERFARFAAHHGFLPRNCRPYRARTKGKVENGIGYVRKNFWPRVKTFTSLDDLNRQVRHWLDTVANIRVHGTTHEQPRQRLAQEGLKPINPIPFEEVDRHARKVSLDACHLPFHKTLDQFDFSFQPSIDERKIRELATLRFLEHRENLIFLGPPGVGKTHLAVAIALEAIKQRYTVYFTTAHDLVETLQQAHHNNTMRQKIKTFTKPNLLIIDEIGYRRMEDTAAHFFFQIISERYETGSIILTSNKTYGAWGEIFGDSVLATAILDRLLHHSTTINIKGESYRIKEKKKAGFFRPEGNSDKSESLI</sequence>
<dbReference type="Pfam" id="PF00665">
    <property type="entry name" value="rve"/>
    <property type="match status" value="1"/>
</dbReference>
<comment type="similarity">
    <text evidence="1">Belongs to the IS21/IS1162 putative ATP-binding protein family.</text>
</comment>
<evidence type="ECO:0000256" key="3">
    <source>
        <dbReference type="ARBA" id="ARBA00022578"/>
    </source>
</evidence>
<dbReference type="InterPro" id="IPR003593">
    <property type="entry name" value="AAA+_ATPase"/>
</dbReference>
<organism evidence="8 9">
    <name type="scientific">Candidatus Reconcilbacillus cellulovorans</name>
    <dbReference type="NCBI Taxonomy" id="1906605"/>
    <lineage>
        <taxon>Bacteria</taxon>
        <taxon>Bacillati</taxon>
        <taxon>Bacillota</taxon>
        <taxon>Bacilli</taxon>
        <taxon>Bacillales</taxon>
        <taxon>Paenibacillaceae</taxon>
        <taxon>Candidatus Reconcilbacillus</taxon>
    </lineage>
</organism>
<dbReference type="InterPro" id="IPR027417">
    <property type="entry name" value="P-loop_NTPase"/>
</dbReference>
<evidence type="ECO:0000313" key="9">
    <source>
        <dbReference type="Proteomes" id="UP000243688"/>
    </source>
</evidence>
<accession>A0A2A6DWD6</accession>
<comment type="caution">
    <text evidence="8">The sequence shown here is derived from an EMBL/GenBank/DDBJ whole genome shotgun (WGS) entry which is preliminary data.</text>
</comment>
<dbReference type="Pfam" id="PF01695">
    <property type="entry name" value="IstB_IS21"/>
    <property type="match status" value="1"/>
</dbReference>
<keyword evidence="5" id="KW-0233">DNA recombination</keyword>
<gene>
    <name evidence="8" type="ORF">BLM47_13940</name>
</gene>
<dbReference type="NCBIfam" id="NF033546">
    <property type="entry name" value="transpos_IS21"/>
    <property type="match status" value="1"/>
</dbReference>
<protein>
    <recommendedName>
        <fullName evidence="10">Transposase</fullName>
    </recommendedName>
</protein>
<keyword evidence="3" id="KW-0815">Transposition</keyword>
<evidence type="ECO:0000256" key="2">
    <source>
        <dbReference type="ARBA" id="ARBA00009277"/>
    </source>
</evidence>
<dbReference type="GO" id="GO:0005524">
    <property type="term" value="F:ATP binding"/>
    <property type="evidence" value="ECO:0007669"/>
    <property type="project" value="InterPro"/>
</dbReference>
<dbReference type="SUPFAM" id="SSF53098">
    <property type="entry name" value="Ribonuclease H-like"/>
    <property type="match status" value="1"/>
</dbReference>
<evidence type="ECO:0000259" key="7">
    <source>
        <dbReference type="PROSITE" id="PS50994"/>
    </source>
</evidence>
<dbReference type="SMART" id="SM00382">
    <property type="entry name" value="AAA"/>
    <property type="match status" value="1"/>
</dbReference>
<evidence type="ECO:0008006" key="10">
    <source>
        <dbReference type="Google" id="ProtNLM"/>
    </source>
</evidence>
<evidence type="ECO:0000256" key="5">
    <source>
        <dbReference type="ARBA" id="ARBA00023172"/>
    </source>
</evidence>